<accession>C7R3H9</accession>
<dbReference type="eggNOG" id="COG3973">
    <property type="taxonomic scope" value="Bacteria"/>
</dbReference>
<dbReference type="KEGG" id="jde:Jden_1059"/>
<gene>
    <name evidence="7" type="ordered locus">Jden_1059</name>
</gene>
<dbReference type="InterPro" id="IPR027417">
    <property type="entry name" value="P-loop_NTPase"/>
</dbReference>
<dbReference type="Gene3D" id="3.40.50.300">
    <property type="entry name" value="P-loop containing nucleotide triphosphate hydrolases"/>
    <property type="match status" value="3"/>
</dbReference>
<dbReference type="GO" id="GO:0043138">
    <property type="term" value="F:3'-5' DNA helicase activity"/>
    <property type="evidence" value="ECO:0007669"/>
    <property type="project" value="TreeGrafter"/>
</dbReference>
<dbReference type="Proteomes" id="UP000000628">
    <property type="component" value="Chromosome"/>
</dbReference>
<dbReference type="Pfam" id="PF13245">
    <property type="entry name" value="AAA_19"/>
    <property type="match status" value="1"/>
</dbReference>
<evidence type="ECO:0000313" key="7">
    <source>
        <dbReference type="EMBL" id="ACV08715.1"/>
    </source>
</evidence>
<dbReference type="InterPro" id="IPR000212">
    <property type="entry name" value="DNA_helicase_UvrD/REP"/>
</dbReference>
<keyword evidence="3 5" id="KW-0347">Helicase</keyword>
<dbReference type="PROSITE" id="PS51198">
    <property type="entry name" value="UVRD_HELICASE_ATP_BIND"/>
    <property type="match status" value="1"/>
</dbReference>
<dbReference type="EMBL" id="CP001706">
    <property type="protein sequence ID" value="ACV08715.1"/>
    <property type="molecule type" value="Genomic_DNA"/>
</dbReference>
<dbReference type="AlphaFoldDB" id="C7R3H9"/>
<organism evidence="7 8">
    <name type="scientific">Jonesia denitrificans (strain ATCC 14870 / DSM 20603 / BCRC 15368 / CIP 55.134 / JCM 11481 / NBRC 15587 / NCTC 10816 / Prevot 55134)</name>
    <name type="common">Listeria denitrificans</name>
    <dbReference type="NCBI Taxonomy" id="471856"/>
    <lineage>
        <taxon>Bacteria</taxon>
        <taxon>Bacillati</taxon>
        <taxon>Actinomycetota</taxon>
        <taxon>Actinomycetes</taxon>
        <taxon>Micrococcales</taxon>
        <taxon>Jonesiaceae</taxon>
        <taxon>Jonesia</taxon>
    </lineage>
</organism>
<evidence type="ECO:0000256" key="1">
    <source>
        <dbReference type="ARBA" id="ARBA00022741"/>
    </source>
</evidence>
<evidence type="ECO:0000256" key="2">
    <source>
        <dbReference type="ARBA" id="ARBA00022801"/>
    </source>
</evidence>
<protein>
    <submittedName>
        <fullName evidence="7">Superfamily I DNA and RNA helicase-like protein</fullName>
    </submittedName>
</protein>
<evidence type="ECO:0000259" key="6">
    <source>
        <dbReference type="PROSITE" id="PS51198"/>
    </source>
</evidence>
<keyword evidence="8" id="KW-1185">Reference proteome</keyword>
<dbReference type="InterPro" id="IPR014016">
    <property type="entry name" value="UvrD-like_ATP-bd"/>
</dbReference>
<dbReference type="GO" id="GO:0005829">
    <property type="term" value="C:cytosol"/>
    <property type="evidence" value="ECO:0007669"/>
    <property type="project" value="TreeGrafter"/>
</dbReference>
<dbReference type="PANTHER" id="PTHR11070:SF45">
    <property type="entry name" value="DNA 3'-5' HELICASE"/>
    <property type="match status" value="1"/>
</dbReference>
<dbReference type="STRING" id="471856.Jden_1059"/>
<dbReference type="RefSeq" id="WP_015771343.1">
    <property type="nucleotide sequence ID" value="NC_013174.1"/>
</dbReference>
<dbReference type="HOGENOM" id="CLU_010312_3_1_11"/>
<keyword evidence="1 5" id="KW-0547">Nucleotide-binding</keyword>
<proteinExistence type="predicted"/>
<dbReference type="GO" id="GO:0005524">
    <property type="term" value="F:ATP binding"/>
    <property type="evidence" value="ECO:0007669"/>
    <property type="project" value="UniProtKB-UniRule"/>
</dbReference>
<evidence type="ECO:0000313" key="8">
    <source>
        <dbReference type="Proteomes" id="UP000000628"/>
    </source>
</evidence>
<feature type="domain" description="UvrD-like helicase ATP-binding" evidence="6">
    <location>
        <begin position="180"/>
        <end position="579"/>
    </location>
</feature>
<evidence type="ECO:0000256" key="5">
    <source>
        <dbReference type="PROSITE-ProRule" id="PRU00560"/>
    </source>
</evidence>
<dbReference type="OrthoDB" id="9787585at2"/>
<dbReference type="GO" id="GO:0000725">
    <property type="term" value="P:recombinational repair"/>
    <property type="evidence" value="ECO:0007669"/>
    <property type="project" value="TreeGrafter"/>
</dbReference>
<keyword evidence="4 5" id="KW-0067">ATP-binding</keyword>
<name>C7R3H9_JONDD</name>
<dbReference type="SUPFAM" id="SSF52540">
    <property type="entry name" value="P-loop containing nucleoside triphosphate hydrolases"/>
    <property type="match status" value="1"/>
</dbReference>
<evidence type="ECO:0000256" key="3">
    <source>
        <dbReference type="ARBA" id="ARBA00022806"/>
    </source>
</evidence>
<feature type="binding site" evidence="5">
    <location>
        <begin position="201"/>
        <end position="208"/>
    </location>
    <ligand>
        <name>ATP</name>
        <dbReference type="ChEBI" id="CHEBI:30616"/>
    </ligand>
</feature>
<reference evidence="7 8" key="1">
    <citation type="journal article" date="2009" name="Stand. Genomic Sci.">
        <title>Complete genome sequence of Jonesia denitrificans type strain (Prevot 55134).</title>
        <authorList>
            <person name="Pukall R."/>
            <person name="Gehrich-Schroter G."/>
            <person name="Lapidus A."/>
            <person name="Nolan M."/>
            <person name="Glavina Del Rio T."/>
            <person name="Lucas S."/>
            <person name="Chen F."/>
            <person name="Tice H."/>
            <person name="Pitluck S."/>
            <person name="Cheng J.F."/>
            <person name="Copeland A."/>
            <person name="Saunders E."/>
            <person name="Brettin T."/>
            <person name="Detter J.C."/>
            <person name="Bruce D."/>
            <person name="Goodwin L."/>
            <person name="Pati A."/>
            <person name="Ivanova N."/>
            <person name="Mavromatis K."/>
            <person name="Ovchinnikova G."/>
            <person name="Chen A."/>
            <person name="Palaniappan K."/>
            <person name="Land M."/>
            <person name="Hauser L."/>
            <person name="Chang Y.J."/>
            <person name="Jeffries C.D."/>
            <person name="Chain P."/>
            <person name="Goker M."/>
            <person name="Bristow J."/>
            <person name="Eisen J.A."/>
            <person name="Markowitz V."/>
            <person name="Hugenholtz P."/>
            <person name="Kyrpides N.C."/>
            <person name="Klenk H.P."/>
            <person name="Han C."/>
        </authorList>
    </citation>
    <scope>NUCLEOTIDE SEQUENCE [LARGE SCALE GENOMIC DNA]</scope>
    <source>
        <strain evidence="8">ATCC 14870 / DSM 20603 / BCRC 15368 / CIP 55.134 / JCM 11481 / NBRC 15587 / NCTC 10816 / Prevot 55134</strain>
    </source>
</reference>
<keyword evidence="2 5" id="KW-0378">Hydrolase</keyword>
<sequence length="732" mass="80410">MAEHRDTLAQEQRIVDALYARLDELRDATAARLAAVRKQGPTGSPQNRSERDSFATHYEDRLALLHAVEERLVFGHLSLTDDSTRHIGRVGLTDAQHQSILTDWRAPAAEPFYRATLAHPQGVIRRRHLTTSGRQVTAVEDELLTLSDSDEELPPLQGEGALLSAMARGRTGKMGDIVATIQREQDEIIRAPLHGAHVVQGGPGTGKTAVALHRAAYLLYAHRRVLERSGVLLIGPSSAFLRYIDQVLPSLGETGVVSTTLASLMPGVVAEAEDSPEAAALKGDVRFARYVRAAVKARQQVPSQNTTLRIDGHLLVVTPRDVKESMTRARRANKPHNEGWDIFARDMLNKLAAQYAQDMPYHVAAEDRADIIAELRSHREVRRLINLAWFPISAPQLVDALLSRPHRLLQAAPDLTDAERSALLRPPGSAWTTSDIPLLDEAEELLGPLPGRNHQAPSPSVDHEYAQAVINETGVAGLVSAHDLEARFRAHGPVMSLAERAGSDRQWTYGHVIVDEAQELSPMDWRMLIRRCPTRSFTIVGDTAQTSRAGGARTWEGMFTPVFREHWTQHTLTINYRTPAAIADTAMRYAHHAGLTTSPLTSARDVAGALDVIRVPDDGWDNTLVTAVNEAISRFISADRGQVAVITSSRQLSRITSLVDTCVARHGDVRRGSVDTLTPRAVKGLEFDAVILVDPQEIEDEVGASDLFVALTRPTQHLCVLTPSRAPWFSAQ</sequence>
<dbReference type="PANTHER" id="PTHR11070">
    <property type="entry name" value="UVRD / RECB / PCRA DNA HELICASE FAMILY MEMBER"/>
    <property type="match status" value="1"/>
</dbReference>
<dbReference type="GO" id="GO:0003677">
    <property type="term" value="F:DNA binding"/>
    <property type="evidence" value="ECO:0007669"/>
    <property type="project" value="InterPro"/>
</dbReference>
<evidence type="ECO:0000256" key="4">
    <source>
        <dbReference type="ARBA" id="ARBA00022840"/>
    </source>
</evidence>
<dbReference type="GO" id="GO:0016787">
    <property type="term" value="F:hydrolase activity"/>
    <property type="evidence" value="ECO:0007669"/>
    <property type="project" value="UniProtKB-UniRule"/>
</dbReference>